<dbReference type="Pfam" id="PF13609">
    <property type="entry name" value="Porin_4"/>
    <property type="match status" value="1"/>
</dbReference>
<dbReference type="InterPro" id="IPR033900">
    <property type="entry name" value="Gram_neg_porin_domain"/>
</dbReference>
<evidence type="ECO:0000256" key="9">
    <source>
        <dbReference type="ARBA" id="ARBA00023136"/>
    </source>
</evidence>
<evidence type="ECO:0000256" key="1">
    <source>
        <dbReference type="ARBA" id="ARBA00004571"/>
    </source>
</evidence>
<dbReference type="GO" id="GO:0034220">
    <property type="term" value="P:monoatomic ion transmembrane transport"/>
    <property type="evidence" value="ECO:0007669"/>
    <property type="project" value="InterPro"/>
</dbReference>
<dbReference type="CDD" id="cd00342">
    <property type="entry name" value="gram_neg_porins"/>
    <property type="match status" value="1"/>
</dbReference>
<dbReference type="AlphaFoldDB" id="A0A5C8KV86"/>
<dbReference type="GO" id="GO:0015288">
    <property type="term" value="F:porin activity"/>
    <property type="evidence" value="ECO:0007669"/>
    <property type="project" value="UniProtKB-KW"/>
</dbReference>
<dbReference type="PRINTS" id="PR00184">
    <property type="entry name" value="NEISSPPORIN"/>
</dbReference>
<keyword evidence="7" id="KW-0406">Ion transport</keyword>
<dbReference type="Proteomes" id="UP000321248">
    <property type="component" value="Unassembled WGS sequence"/>
</dbReference>
<protein>
    <submittedName>
        <fullName evidence="12">Porin</fullName>
    </submittedName>
</protein>
<dbReference type="InterPro" id="IPR001702">
    <property type="entry name" value="Porin_Gram-ve"/>
</dbReference>
<evidence type="ECO:0000256" key="6">
    <source>
        <dbReference type="ARBA" id="ARBA00022729"/>
    </source>
</evidence>
<dbReference type="InterPro" id="IPR050298">
    <property type="entry name" value="Gram-neg_bact_OMP"/>
</dbReference>
<dbReference type="InterPro" id="IPR023614">
    <property type="entry name" value="Porin_dom_sf"/>
</dbReference>
<evidence type="ECO:0000256" key="8">
    <source>
        <dbReference type="ARBA" id="ARBA00023114"/>
    </source>
</evidence>
<organism evidence="12 13">
    <name type="scientific">Alkalisalibacterium limincola</name>
    <dbReference type="NCBI Taxonomy" id="2699169"/>
    <lineage>
        <taxon>Bacteria</taxon>
        <taxon>Pseudomonadati</taxon>
        <taxon>Pseudomonadota</taxon>
        <taxon>Gammaproteobacteria</taxon>
        <taxon>Lysobacterales</taxon>
        <taxon>Lysobacteraceae</taxon>
        <taxon>Alkalisalibacterium</taxon>
    </lineage>
</organism>
<keyword evidence="10" id="KW-0998">Cell outer membrane</keyword>
<comment type="caution">
    <text evidence="12">The sequence shown here is derived from an EMBL/GenBank/DDBJ whole genome shotgun (WGS) entry which is preliminary data.</text>
</comment>
<evidence type="ECO:0000256" key="5">
    <source>
        <dbReference type="ARBA" id="ARBA00022692"/>
    </source>
</evidence>
<evidence type="ECO:0000256" key="3">
    <source>
        <dbReference type="ARBA" id="ARBA00022448"/>
    </source>
</evidence>
<dbReference type="InterPro" id="IPR002299">
    <property type="entry name" value="Porin_Neis"/>
</dbReference>
<reference evidence="12 13" key="1">
    <citation type="submission" date="2019-08" db="EMBL/GenBank/DDBJ databases">
        <authorList>
            <person name="Karlyshev A.V."/>
        </authorList>
    </citation>
    <scope>NUCLEOTIDE SEQUENCE [LARGE SCALE GENOMIC DNA]</scope>
    <source>
        <strain evidence="12 13">Alg18-2.2</strain>
    </source>
</reference>
<dbReference type="Gene3D" id="2.40.160.10">
    <property type="entry name" value="Porin"/>
    <property type="match status" value="1"/>
</dbReference>
<dbReference type="SUPFAM" id="SSF56935">
    <property type="entry name" value="Porins"/>
    <property type="match status" value="1"/>
</dbReference>
<dbReference type="OrthoDB" id="9807854at2"/>
<comment type="subunit">
    <text evidence="2">Homotrimer.</text>
</comment>
<keyword evidence="4" id="KW-1134">Transmembrane beta strand</keyword>
<proteinExistence type="predicted"/>
<keyword evidence="9" id="KW-0472">Membrane</keyword>
<dbReference type="GO" id="GO:0009279">
    <property type="term" value="C:cell outer membrane"/>
    <property type="evidence" value="ECO:0007669"/>
    <property type="project" value="UniProtKB-SubCell"/>
</dbReference>
<name>A0A5C8KV86_9GAMM</name>
<dbReference type="PANTHER" id="PTHR34501:SF9">
    <property type="entry name" value="MAJOR OUTER MEMBRANE PROTEIN P.IA"/>
    <property type="match status" value="1"/>
</dbReference>
<evidence type="ECO:0000256" key="7">
    <source>
        <dbReference type="ARBA" id="ARBA00023065"/>
    </source>
</evidence>
<gene>
    <name evidence="12" type="ORF">FU658_02375</name>
</gene>
<evidence type="ECO:0000256" key="4">
    <source>
        <dbReference type="ARBA" id="ARBA00022452"/>
    </source>
</evidence>
<dbReference type="GO" id="GO:0046930">
    <property type="term" value="C:pore complex"/>
    <property type="evidence" value="ECO:0007669"/>
    <property type="project" value="UniProtKB-KW"/>
</dbReference>
<keyword evidence="6" id="KW-0732">Signal</keyword>
<accession>A0A5C8KV86</accession>
<evidence type="ECO:0000259" key="11">
    <source>
        <dbReference type="Pfam" id="PF13609"/>
    </source>
</evidence>
<evidence type="ECO:0000313" key="12">
    <source>
        <dbReference type="EMBL" id="TXK65934.1"/>
    </source>
</evidence>
<evidence type="ECO:0000256" key="2">
    <source>
        <dbReference type="ARBA" id="ARBA00011233"/>
    </source>
</evidence>
<keyword evidence="5" id="KW-0812">Transmembrane</keyword>
<dbReference type="PANTHER" id="PTHR34501">
    <property type="entry name" value="PROTEIN YDDL-RELATED"/>
    <property type="match status" value="1"/>
</dbReference>
<keyword evidence="3" id="KW-0813">Transport</keyword>
<keyword evidence="13" id="KW-1185">Reference proteome</keyword>
<comment type="subcellular location">
    <subcellularLocation>
        <location evidence="1">Cell outer membrane</location>
        <topology evidence="1">Multi-pass membrane protein</topology>
    </subcellularLocation>
</comment>
<dbReference type="PRINTS" id="PR00182">
    <property type="entry name" value="ECOLNEIPORIN"/>
</dbReference>
<evidence type="ECO:0000256" key="10">
    <source>
        <dbReference type="ARBA" id="ARBA00023237"/>
    </source>
</evidence>
<feature type="domain" description="Porin" evidence="11">
    <location>
        <begin position="40"/>
        <end position="339"/>
    </location>
</feature>
<keyword evidence="8" id="KW-0626">Porin</keyword>
<dbReference type="EMBL" id="VRTS01000001">
    <property type="protein sequence ID" value="TXK65934.1"/>
    <property type="molecule type" value="Genomic_DNA"/>
</dbReference>
<sequence length="374" mass="40789">MCHHFRPEFRSAGHTAAHSISTPYLSAETPMNKKLLSAVVAASLLAPAAAFANPNWEFYGRAHLSVDWLDDGQEDGLNVNSNSSRIGFKANHELTEGLKAIMQVEQEVRYENGAGSWASRDSFIGLQGDFGMLRLGFFDTPLKIVRGQVDMFGDQIGDGRNLTRLRDGYSGGDYDFDTRFRNGIHYQTPKFGNVHVDVHYSTNTDSGITTDNDNDAISIAATYSTSALYLAGAYEVKNETSSDALRFGAKYTAGPFTIAGLAQFATIKDSTLVADQDVTTWGLGGSYALNDKLTLKGQYYWLSADGSDRDANMAVVGLDYRIARPFRLMFAYAATSNDDLARYSMARGGHGAQLAPAAPGENPQGFSVGFRYDF</sequence>
<evidence type="ECO:0000313" key="13">
    <source>
        <dbReference type="Proteomes" id="UP000321248"/>
    </source>
</evidence>